<evidence type="ECO:0000256" key="6">
    <source>
        <dbReference type="RuleBase" id="RU003423"/>
    </source>
</evidence>
<dbReference type="InterPro" id="IPR011053">
    <property type="entry name" value="Single_hybrid_motif"/>
</dbReference>
<dbReference type="Gene3D" id="3.30.559.10">
    <property type="entry name" value="Chloramphenicol acetyltransferase-like domain"/>
    <property type="match status" value="1"/>
</dbReference>
<name>A0A3E3E1W9_9FIRM</name>
<keyword evidence="4 6" id="KW-0450">Lipoyl</keyword>
<evidence type="ECO:0000313" key="10">
    <source>
        <dbReference type="Proteomes" id="UP000261212"/>
    </source>
</evidence>
<comment type="similarity">
    <text evidence="2 6">Belongs to the 2-oxoacid dehydrogenase family.</text>
</comment>
<feature type="domain" description="Peripheral subunit-binding (PSBD)" evidence="8">
    <location>
        <begin position="122"/>
        <end position="159"/>
    </location>
</feature>
<comment type="cofactor">
    <cofactor evidence="1 6">
        <name>(R)-lipoate</name>
        <dbReference type="ChEBI" id="CHEBI:83088"/>
    </cofactor>
</comment>
<proteinExistence type="inferred from homology"/>
<dbReference type="PANTHER" id="PTHR43178:SF5">
    <property type="entry name" value="LIPOAMIDE ACYLTRANSFERASE COMPONENT OF BRANCHED-CHAIN ALPHA-KETO ACID DEHYDROGENASE COMPLEX, MITOCHONDRIAL"/>
    <property type="match status" value="1"/>
</dbReference>
<evidence type="ECO:0000256" key="5">
    <source>
        <dbReference type="ARBA" id="ARBA00023315"/>
    </source>
</evidence>
<dbReference type="GO" id="GO:0031405">
    <property type="term" value="F:lipoic acid binding"/>
    <property type="evidence" value="ECO:0007669"/>
    <property type="project" value="TreeGrafter"/>
</dbReference>
<organism evidence="9 10">
    <name type="scientific">Anaerofustis stercorihominis</name>
    <dbReference type="NCBI Taxonomy" id="214853"/>
    <lineage>
        <taxon>Bacteria</taxon>
        <taxon>Bacillati</taxon>
        <taxon>Bacillota</taxon>
        <taxon>Clostridia</taxon>
        <taxon>Eubacteriales</taxon>
        <taxon>Eubacteriaceae</taxon>
        <taxon>Anaerofustis</taxon>
    </lineage>
</organism>
<dbReference type="EMBL" id="QUSM01000002">
    <property type="protein sequence ID" value="RGD75550.1"/>
    <property type="molecule type" value="Genomic_DNA"/>
</dbReference>
<comment type="caution">
    <text evidence="9">The sequence shown here is derived from an EMBL/GenBank/DDBJ whole genome shotgun (WGS) entry which is preliminary data.</text>
</comment>
<dbReference type="InterPro" id="IPR001078">
    <property type="entry name" value="2-oxoacid_DH_actylTfrase"/>
</dbReference>
<dbReference type="InterPro" id="IPR004167">
    <property type="entry name" value="PSBD"/>
</dbReference>
<dbReference type="InterPro" id="IPR023213">
    <property type="entry name" value="CAT-like_dom_sf"/>
</dbReference>
<keyword evidence="5 6" id="KW-0012">Acyltransferase</keyword>
<dbReference type="AlphaFoldDB" id="A0A3E3E1W9"/>
<dbReference type="PROSITE" id="PS51826">
    <property type="entry name" value="PSBD"/>
    <property type="match status" value="1"/>
</dbReference>
<evidence type="ECO:0000256" key="2">
    <source>
        <dbReference type="ARBA" id="ARBA00007317"/>
    </source>
</evidence>
<keyword evidence="3 6" id="KW-0808">Transferase</keyword>
<dbReference type="InterPro" id="IPR036625">
    <property type="entry name" value="E3-bd_dom_sf"/>
</dbReference>
<evidence type="ECO:0000259" key="8">
    <source>
        <dbReference type="PROSITE" id="PS51826"/>
    </source>
</evidence>
<dbReference type="SUPFAM" id="SSF47005">
    <property type="entry name" value="Peripheral subunit-binding domain of 2-oxo acid dehydrogenase complex"/>
    <property type="match status" value="1"/>
</dbReference>
<dbReference type="Pfam" id="PF02817">
    <property type="entry name" value="E3_binding"/>
    <property type="match status" value="1"/>
</dbReference>
<dbReference type="Pfam" id="PF00198">
    <property type="entry name" value="2-oxoacid_dh"/>
    <property type="match status" value="1"/>
</dbReference>
<sequence length="419" mass="45626">MATGVIMPRQGQSVESCIITKWNVNKGDSVKEGDVLFEYETDKAAFEEEAKVNGTVLEILAEEGDDVPCLDTVCVIGNEGDDISEFLSASSGIEEEAEVKNEADEAKEEVVIVSTKKGDEEKISPRAKMMAEEKNLDLSKAVPTGPDGRIIERDVLTLAKNGFKIVKGEDKEEVCDAVDVNVANNAEIAEYEDIKHSNVRKVIAKSMHASLTNMAQLTFNRSFDATEMMSYRKTLKKSSEAMGLVNITINDIIMYAVSRTLLEHKSFNAHYDDEKLRVFNNVNLGMAVDTPRGLLVPTIFNANKMSLNEISLRAKELGSMAGEGKISPDLLTGASFTVSNLGSFGIESFTPIVNPPQTGILGVCGLTDKIKVVEGNIVPYKSMNLSLTCDHRAVDGADAARLLKDLCENLENFSALLAK</sequence>
<dbReference type="RefSeq" id="WP_117531796.1">
    <property type="nucleotide sequence ID" value="NZ_QUSM01000002.1"/>
</dbReference>
<dbReference type="CDD" id="cd06849">
    <property type="entry name" value="lipoyl_domain"/>
    <property type="match status" value="1"/>
</dbReference>
<dbReference type="Gene3D" id="4.10.320.10">
    <property type="entry name" value="E3-binding domain"/>
    <property type="match status" value="1"/>
</dbReference>
<dbReference type="EC" id="2.3.1.-" evidence="6"/>
<evidence type="ECO:0000313" key="9">
    <source>
        <dbReference type="EMBL" id="RGD75550.1"/>
    </source>
</evidence>
<dbReference type="GO" id="GO:0016407">
    <property type="term" value="F:acetyltransferase activity"/>
    <property type="evidence" value="ECO:0007669"/>
    <property type="project" value="TreeGrafter"/>
</dbReference>
<dbReference type="Pfam" id="PF00364">
    <property type="entry name" value="Biotin_lipoyl"/>
    <property type="match status" value="1"/>
</dbReference>
<reference evidence="9 10" key="1">
    <citation type="submission" date="2018-08" db="EMBL/GenBank/DDBJ databases">
        <title>A genome reference for cultivated species of the human gut microbiota.</title>
        <authorList>
            <person name="Zou Y."/>
            <person name="Xue W."/>
            <person name="Luo G."/>
        </authorList>
    </citation>
    <scope>NUCLEOTIDE SEQUENCE [LARGE SCALE GENOMIC DNA]</scope>
    <source>
        <strain evidence="9 10">AM25-6</strain>
    </source>
</reference>
<dbReference type="GO" id="GO:0005737">
    <property type="term" value="C:cytoplasm"/>
    <property type="evidence" value="ECO:0007669"/>
    <property type="project" value="TreeGrafter"/>
</dbReference>
<dbReference type="Proteomes" id="UP000261212">
    <property type="component" value="Unassembled WGS sequence"/>
</dbReference>
<evidence type="ECO:0000259" key="7">
    <source>
        <dbReference type="PROSITE" id="PS50968"/>
    </source>
</evidence>
<protein>
    <recommendedName>
        <fullName evidence="6">Dihydrolipoamide acetyltransferase component of pyruvate dehydrogenase complex</fullName>
        <ecNumber evidence="6">2.3.1.-</ecNumber>
    </recommendedName>
</protein>
<feature type="domain" description="Lipoyl-binding" evidence="7">
    <location>
        <begin position="2"/>
        <end position="77"/>
    </location>
</feature>
<gene>
    <name evidence="9" type="ORF">DW687_04285</name>
</gene>
<accession>A0A3E3E1W9</accession>
<dbReference type="PANTHER" id="PTHR43178">
    <property type="entry name" value="DIHYDROLIPOAMIDE ACETYLTRANSFERASE COMPONENT OF PYRUVATE DEHYDROGENASE COMPLEX"/>
    <property type="match status" value="1"/>
</dbReference>
<dbReference type="SUPFAM" id="SSF51230">
    <property type="entry name" value="Single hybrid motif"/>
    <property type="match status" value="1"/>
</dbReference>
<dbReference type="InterPro" id="IPR050743">
    <property type="entry name" value="2-oxoacid_DH_E2_comp"/>
</dbReference>
<dbReference type="InterPro" id="IPR000089">
    <property type="entry name" value="Biotin_lipoyl"/>
</dbReference>
<evidence type="ECO:0000256" key="3">
    <source>
        <dbReference type="ARBA" id="ARBA00022679"/>
    </source>
</evidence>
<dbReference type="SUPFAM" id="SSF52777">
    <property type="entry name" value="CoA-dependent acyltransferases"/>
    <property type="match status" value="1"/>
</dbReference>
<dbReference type="Gene3D" id="2.40.50.100">
    <property type="match status" value="1"/>
</dbReference>
<evidence type="ECO:0000256" key="1">
    <source>
        <dbReference type="ARBA" id="ARBA00001938"/>
    </source>
</evidence>
<dbReference type="PROSITE" id="PS50968">
    <property type="entry name" value="BIOTINYL_LIPOYL"/>
    <property type="match status" value="1"/>
</dbReference>
<evidence type="ECO:0000256" key="4">
    <source>
        <dbReference type="ARBA" id="ARBA00022823"/>
    </source>
</evidence>